<dbReference type="PANTHER" id="PTHR13999:SF4">
    <property type="entry name" value="INTERFERON-INDUCED TRANSMEMBRANE PROTEIN 3"/>
    <property type="match status" value="1"/>
</dbReference>
<evidence type="ECO:0008006" key="9">
    <source>
        <dbReference type="Google" id="ProtNLM"/>
    </source>
</evidence>
<evidence type="ECO:0000256" key="1">
    <source>
        <dbReference type="ARBA" id="ARBA00004370"/>
    </source>
</evidence>
<keyword evidence="4 6" id="KW-1133">Transmembrane helix</keyword>
<dbReference type="InterPro" id="IPR007593">
    <property type="entry name" value="CD225/Dispanin_fam"/>
</dbReference>
<organism evidence="7 8">
    <name type="scientific">Engystomops pustulosus</name>
    <name type="common">Tungara frog</name>
    <name type="synonym">Physalaemus pustulosus</name>
    <dbReference type="NCBI Taxonomy" id="76066"/>
    <lineage>
        <taxon>Eukaryota</taxon>
        <taxon>Metazoa</taxon>
        <taxon>Chordata</taxon>
        <taxon>Craniata</taxon>
        <taxon>Vertebrata</taxon>
        <taxon>Euteleostomi</taxon>
        <taxon>Amphibia</taxon>
        <taxon>Batrachia</taxon>
        <taxon>Anura</taxon>
        <taxon>Neobatrachia</taxon>
        <taxon>Hyloidea</taxon>
        <taxon>Leptodactylidae</taxon>
        <taxon>Leiuperinae</taxon>
        <taxon>Engystomops</taxon>
    </lineage>
</organism>
<dbReference type="AlphaFoldDB" id="A0AAV7AS32"/>
<proteinExistence type="inferred from homology"/>
<feature type="transmembrane region" description="Helical" evidence="6">
    <location>
        <begin position="59"/>
        <end position="83"/>
    </location>
</feature>
<evidence type="ECO:0000256" key="5">
    <source>
        <dbReference type="ARBA" id="ARBA00023136"/>
    </source>
</evidence>
<evidence type="ECO:0000256" key="2">
    <source>
        <dbReference type="ARBA" id="ARBA00006843"/>
    </source>
</evidence>
<reference evidence="7" key="1">
    <citation type="thesis" date="2020" institute="ProQuest LLC" country="789 East Eisenhower Parkway, Ann Arbor, MI, USA">
        <title>Comparative Genomics and Chromosome Evolution.</title>
        <authorList>
            <person name="Mudd A.B."/>
        </authorList>
    </citation>
    <scope>NUCLEOTIDE SEQUENCE</scope>
    <source>
        <strain evidence="7">237g6f4</strain>
        <tissue evidence="7">Blood</tissue>
    </source>
</reference>
<dbReference type="InterPro" id="IPR051517">
    <property type="entry name" value="IFITM_antiviral_protein"/>
</dbReference>
<dbReference type="Pfam" id="PF04505">
    <property type="entry name" value="CD225"/>
    <property type="match status" value="1"/>
</dbReference>
<protein>
    <recommendedName>
        <fullName evidence="9">Interferon-induced transmembrane protein 3</fullName>
    </recommendedName>
</protein>
<name>A0AAV7AS32_ENGPU</name>
<dbReference type="EMBL" id="WNYA01000007">
    <property type="protein sequence ID" value="KAG8564379.1"/>
    <property type="molecule type" value="Genomic_DNA"/>
</dbReference>
<dbReference type="GO" id="GO:0005886">
    <property type="term" value="C:plasma membrane"/>
    <property type="evidence" value="ECO:0007669"/>
    <property type="project" value="TreeGrafter"/>
</dbReference>
<accession>A0AAV7AS32</accession>
<evidence type="ECO:0000313" key="8">
    <source>
        <dbReference type="Proteomes" id="UP000824782"/>
    </source>
</evidence>
<comment type="caution">
    <text evidence="7">The sequence shown here is derived from an EMBL/GenBank/DDBJ whole genome shotgun (WGS) entry which is preliminary data.</text>
</comment>
<dbReference type="Proteomes" id="UP000824782">
    <property type="component" value="Unassembled WGS sequence"/>
</dbReference>
<dbReference type="PANTHER" id="PTHR13999">
    <property type="entry name" value="INTERFERON INDUCIBLE TRANSMEMBRANE PROTEIN"/>
    <property type="match status" value="1"/>
</dbReference>
<keyword evidence="8" id="KW-1185">Reference proteome</keyword>
<evidence type="ECO:0000256" key="3">
    <source>
        <dbReference type="ARBA" id="ARBA00022692"/>
    </source>
</evidence>
<evidence type="ECO:0000256" key="4">
    <source>
        <dbReference type="ARBA" id="ARBA00022989"/>
    </source>
</evidence>
<comment type="similarity">
    <text evidence="2">Belongs to the CD225/Dispanin family.</text>
</comment>
<sequence>MDSGAANIQPYTNPSSGDAVGSYQGGFGPDLHKGEMVPGNVHSTVVVIQEDTSPVRDDLFWSLFNTIYLNMCCLGLVALWYSIQSRDRKHSRDIIGARLQGTTARRFNMAATTVSITVFIIMIIVYVSRI</sequence>
<comment type="subcellular location">
    <subcellularLocation>
        <location evidence="1">Membrane</location>
    </subcellularLocation>
</comment>
<gene>
    <name evidence="7" type="ORF">GDO81_016435</name>
</gene>
<feature type="transmembrane region" description="Helical" evidence="6">
    <location>
        <begin position="107"/>
        <end position="127"/>
    </location>
</feature>
<evidence type="ECO:0000256" key="6">
    <source>
        <dbReference type="SAM" id="Phobius"/>
    </source>
</evidence>
<keyword evidence="3 6" id="KW-0812">Transmembrane</keyword>
<keyword evidence="5 6" id="KW-0472">Membrane</keyword>
<evidence type="ECO:0000313" key="7">
    <source>
        <dbReference type="EMBL" id="KAG8564379.1"/>
    </source>
</evidence>